<proteinExistence type="predicted"/>
<reference evidence="1" key="1">
    <citation type="submission" date="2021-06" db="EMBL/GenBank/DDBJ databases">
        <authorList>
            <person name="Kallberg Y."/>
            <person name="Tangrot J."/>
            <person name="Rosling A."/>
        </authorList>
    </citation>
    <scope>NUCLEOTIDE SEQUENCE</scope>
    <source>
        <strain evidence="1">FL130A</strain>
    </source>
</reference>
<protein>
    <submittedName>
        <fullName evidence="1">12519_t:CDS:1</fullName>
    </submittedName>
</protein>
<evidence type="ECO:0000313" key="1">
    <source>
        <dbReference type="EMBL" id="CAG8573918.1"/>
    </source>
</evidence>
<organism evidence="1 2">
    <name type="scientific">Ambispora leptoticha</name>
    <dbReference type="NCBI Taxonomy" id="144679"/>
    <lineage>
        <taxon>Eukaryota</taxon>
        <taxon>Fungi</taxon>
        <taxon>Fungi incertae sedis</taxon>
        <taxon>Mucoromycota</taxon>
        <taxon>Glomeromycotina</taxon>
        <taxon>Glomeromycetes</taxon>
        <taxon>Archaeosporales</taxon>
        <taxon>Ambisporaceae</taxon>
        <taxon>Ambispora</taxon>
    </lineage>
</organism>
<gene>
    <name evidence="1" type="ORF">ALEPTO_LOCUS6943</name>
</gene>
<dbReference type="OrthoDB" id="5593787at2759"/>
<accession>A0A9N9G346</accession>
<comment type="caution">
    <text evidence="1">The sequence shown here is derived from an EMBL/GenBank/DDBJ whole genome shotgun (WGS) entry which is preliminary data.</text>
</comment>
<dbReference type="Proteomes" id="UP000789508">
    <property type="component" value="Unassembled WGS sequence"/>
</dbReference>
<dbReference type="AlphaFoldDB" id="A0A9N9G346"/>
<evidence type="ECO:0000313" key="2">
    <source>
        <dbReference type="Proteomes" id="UP000789508"/>
    </source>
</evidence>
<dbReference type="EMBL" id="CAJVPS010002672">
    <property type="protein sequence ID" value="CAG8573918.1"/>
    <property type="molecule type" value="Genomic_DNA"/>
</dbReference>
<name>A0A9N9G346_9GLOM</name>
<sequence length="98" mass="11443">MNVKAPITVYGKSIRENQVEEIRVTAINPDIRTFFTWYSSTVGYGNIGDNDINHSQARVSRRIRNLVDEMYKKAALWLARTFNIIIWSSFDSTWISQR</sequence>
<keyword evidence="2" id="KW-1185">Reference proteome</keyword>